<dbReference type="PRINTS" id="PR00039">
    <property type="entry name" value="HTHLYSR"/>
</dbReference>
<protein>
    <submittedName>
        <fullName evidence="6">HTH-type transcriptional regulator DmlR</fullName>
    </submittedName>
</protein>
<dbReference type="PANTHER" id="PTHR30537">
    <property type="entry name" value="HTH-TYPE TRANSCRIPTIONAL REGULATOR"/>
    <property type="match status" value="1"/>
</dbReference>
<sequence length="301" mass="32687">MDRIDVMRLFIRVVETGNFSKAARAAGISQPTASKIVAGLEERLGAQLLHRSSRLLSLTEAGQSFYEGAIEVVERVDEVESRVVGGEAAPAGVVRVALSPAFGRMQIVPYLPQFFARYPDVSVEFSVDQRYVNLIEAGIDLAIRIGPLADSTEIARQVGSTQYATVAAPGYVERAGVPRTVEDLADHHCIAMMSRDVPRPWPFACPGGAIEHVPMGPVRSNDAEYVRAAVLAGLGIGHNAGWLYARDIAEGRLTPLLEDFRPAPFPISAVWPGSRRLPARTRVFVDFLAELFAADPLLAIR</sequence>
<dbReference type="Proteomes" id="UP000706525">
    <property type="component" value="Unassembled WGS sequence"/>
</dbReference>
<dbReference type="Pfam" id="PF00126">
    <property type="entry name" value="HTH_1"/>
    <property type="match status" value="1"/>
</dbReference>
<evidence type="ECO:0000313" key="6">
    <source>
        <dbReference type="EMBL" id="CAG9166679.1"/>
    </source>
</evidence>
<proteinExistence type="inferred from homology"/>
<evidence type="ECO:0000313" key="7">
    <source>
        <dbReference type="Proteomes" id="UP000706525"/>
    </source>
</evidence>
<dbReference type="InterPro" id="IPR000847">
    <property type="entry name" value="LysR_HTH_N"/>
</dbReference>
<evidence type="ECO:0000259" key="5">
    <source>
        <dbReference type="PROSITE" id="PS50931"/>
    </source>
</evidence>
<evidence type="ECO:0000256" key="3">
    <source>
        <dbReference type="ARBA" id="ARBA00023125"/>
    </source>
</evidence>
<dbReference type="Gene3D" id="1.10.10.10">
    <property type="entry name" value="Winged helix-like DNA-binding domain superfamily/Winged helix DNA-binding domain"/>
    <property type="match status" value="1"/>
</dbReference>
<dbReference type="SUPFAM" id="SSF46785">
    <property type="entry name" value="Winged helix' DNA-binding domain"/>
    <property type="match status" value="1"/>
</dbReference>
<name>A0ABN7Y2C5_9BURK</name>
<dbReference type="Pfam" id="PF03466">
    <property type="entry name" value="LysR_substrate"/>
    <property type="match status" value="1"/>
</dbReference>
<dbReference type="CDD" id="cd08422">
    <property type="entry name" value="PBP2_CrgA_like"/>
    <property type="match status" value="1"/>
</dbReference>
<dbReference type="InterPro" id="IPR036390">
    <property type="entry name" value="WH_DNA-bd_sf"/>
</dbReference>
<keyword evidence="2" id="KW-0805">Transcription regulation</keyword>
<keyword evidence="3" id="KW-0238">DNA-binding</keyword>
<keyword evidence="4" id="KW-0804">Transcription</keyword>
<dbReference type="RefSeq" id="WP_223983047.1">
    <property type="nucleotide sequence ID" value="NZ_CAJZAG010000002.1"/>
</dbReference>
<keyword evidence="7" id="KW-1185">Reference proteome</keyword>
<comment type="similarity">
    <text evidence="1">Belongs to the LysR transcriptional regulatory family.</text>
</comment>
<evidence type="ECO:0000256" key="1">
    <source>
        <dbReference type="ARBA" id="ARBA00009437"/>
    </source>
</evidence>
<evidence type="ECO:0000256" key="2">
    <source>
        <dbReference type="ARBA" id="ARBA00023015"/>
    </source>
</evidence>
<organism evidence="6 7">
    <name type="scientific">Cupriavidus pampae</name>
    <dbReference type="NCBI Taxonomy" id="659251"/>
    <lineage>
        <taxon>Bacteria</taxon>
        <taxon>Pseudomonadati</taxon>
        <taxon>Pseudomonadota</taxon>
        <taxon>Betaproteobacteria</taxon>
        <taxon>Burkholderiales</taxon>
        <taxon>Burkholderiaceae</taxon>
        <taxon>Cupriavidus</taxon>
    </lineage>
</organism>
<dbReference type="EMBL" id="CAJZAG010000002">
    <property type="protein sequence ID" value="CAG9166679.1"/>
    <property type="molecule type" value="Genomic_DNA"/>
</dbReference>
<dbReference type="PROSITE" id="PS50931">
    <property type="entry name" value="HTH_LYSR"/>
    <property type="match status" value="1"/>
</dbReference>
<dbReference type="SUPFAM" id="SSF53850">
    <property type="entry name" value="Periplasmic binding protein-like II"/>
    <property type="match status" value="1"/>
</dbReference>
<evidence type="ECO:0000256" key="4">
    <source>
        <dbReference type="ARBA" id="ARBA00023163"/>
    </source>
</evidence>
<accession>A0ABN7Y2C5</accession>
<dbReference type="InterPro" id="IPR005119">
    <property type="entry name" value="LysR_subst-bd"/>
</dbReference>
<gene>
    <name evidence="6" type="primary">dmlR_7</name>
    <name evidence="6" type="ORF">LMG32289_01129</name>
</gene>
<dbReference type="PANTHER" id="PTHR30537:SF80">
    <property type="entry name" value="TRANSCRIPTIONAL REGULATOR"/>
    <property type="match status" value="1"/>
</dbReference>
<comment type="caution">
    <text evidence="6">The sequence shown here is derived from an EMBL/GenBank/DDBJ whole genome shotgun (WGS) entry which is preliminary data.</text>
</comment>
<dbReference type="InterPro" id="IPR036388">
    <property type="entry name" value="WH-like_DNA-bd_sf"/>
</dbReference>
<reference evidence="6 7" key="1">
    <citation type="submission" date="2021-08" db="EMBL/GenBank/DDBJ databases">
        <authorList>
            <person name="Peeters C."/>
        </authorList>
    </citation>
    <scope>NUCLEOTIDE SEQUENCE [LARGE SCALE GENOMIC DNA]</scope>
    <source>
        <strain evidence="6 7">LMG 32289</strain>
    </source>
</reference>
<feature type="domain" description="HTH lysR-type" evidence="5">
    <location>
        <begin position="1"/>
        <end position="59"/>
    </location>
</feature>
<dbReference type="InterPro" id="IPR058163">
    <property type="entry name" value="LysR-type_TF_proteobact-type"/>
</dbReference>
<dbReference type="Gene3D" id="3.40.190.290">
    <property type="match status" value="1"/>
</dbReference>